<protein>
    <submittedName>
        <fullName evidence="2">Mobile element protein</fullName>
    </submittedName>
</protein>
<organism evidence="2 3">
    <name type="scientific">Deinococcus marmoris</name>
    <dbReference type="NCBI Taxonomy" id="249408"/>
    <lineage>
        <taxon>Bacteria</taxon>
        <taxon>Thermotogati</taxon>
        <taxon>Deinococcota</taxon>
        <taxon>Deinococci</taxon>
        <taxon>Deinococcales</taxon>
        <taxon>Deinococcaceae</taxon>
        <taxon>Deinococcus</taxon>
    </lineage>
</organism>
<proteinExistence type="predicted"/>
<sequence length="425" mass="48082">MKLLLTSGGVTNASIHDALVGLLGQPIAESNALCIPTAQWGHPMCGPASVRRFITDQTPATMSGLDWKSVGVLELTALPSMGQDRWVPWVQEADVLLAMIDARSVNHHDLSAHLPGVSTPQAKKRCADRTFRDDRLDIGFFMALLVAHLPPVKVLLSLNRTNWEHGETPINFLVLGAVAHGFTLPLIWVPLDQAGNSHTYDWMWLVLKLLHVLPAKRWQGLVADREFIGAEWFRFLRRQGIKRAIRIRYNNLLDDLSGKEWFDHVQHGHFHEIDEKVFVFGELMRVVATRPPSGDLVIIATDFSVRKTWKLYRLRWSVECTFSSFKTRGFDLERTGITDAGRLRRLFGLVTLAWMFCLQLGVWLSQTQPIPILKHGRKAVSLVRHGAQHLVDALRWKPERFVAFLDLLTRSFCPPGEAGSEVVTY</sequence>
<feature type="domain" description="Transposase IS4-like" evidence="1">
    <location>
        <begin position="174"/>
        <end position="355"/>
    </location>
</feature>
<name>A0A1U7NVP1_9DEIO</name>
<evidence type="ECO:0000259" key="1">
    <source>
        <dbReference type="Pfam" id="PF01609"/>
    </source>
</evidence>
<accession>A0A1U7NVP1</accession>
<gene>
    <name evidence="2" type="ORF">BOO71_0010279</name>
</gene>
<dbReference type="InterPro" id="IPR012337">
    <property type="entry name" value="RNaseH-like_sf"/>
</dbReference>
<dbReference type="GO" id="GO:0004803">
    <property type="term" value="F:transposase activity"/>
    <property type="evidence" value="ECO:0007669"/>
    <property type="project" value="InterPro"/>
</dbReference>
<evidence type="ECO:0000313" key="3">
    <source>
        <dbReference type="Proteomes" id="UP000186607"/>
    </source>
</evidence>
<dbReference type="SUPFAM" id="SSF53098">
    <property type="entry name" value="Ribonuclease H-like"/>
    <property type="match status" value="1"/>
</dbReference>
<comment type="caution">
    <text evidence="2">The sequence shown here is derived from an EMBL/GenBank/DDBJ whole genome shotgun (WGS) entry which is preliminary data.</text>
</comment>
<dbReference type="InterPro" id="IPR002559">
    <property type="entry name" value="Transposase_11"/>
</dbReference>
<dbReference type="EMBL" id="MSTI01000117">
    <property type="protein sequence ID" value="OLV16970.1"/>
    <property type="molecule type" value="Genomic_DNA"/>
</dbReference>
<reference evidence="2 3" key="1">
    <citation type="submission" date="2017-01" db="EMBL/GenBank/DDBJ databases">
        <title>Genome Analysis of Deinococcus marmoris KOPRI26562.</title>
        <authorList>
            <person name="Kim J.H."/>
            <person name="Oh H.-M."/>
        </authorList>
    </citation>
    <scope>NUCLEOTIDE SEQUENCE [LARGE SCALE GENOMIC DNA]</scope>
    <source>
        <strain evidence="2 3">KOPRI26562</strain>
    </source>
</reference>
<dbReference type="GO" id="GO:0003677">
    <property type="term" value="F:DNA binding"/>
    <property type="evidence" value="ECO:0007669"/>
    <property type="project" value="InterPro"/>
</dbReference>
<dbReference type="GO" id="GO:0006313">
    <property type="term" value="P:DNA transposition"/>
    <property type="evidence" value="ECO:0007669"/>
    <property type="project" value="InterPro"/>
</dbReference>
<dbReference type="Pfam" id="PF01609">
    <property type="entry name" value="DDE_Tnp_1"/>
    <property type="match status" value="1"/>
</dbReference>
<dbReference type="STRING" id="249408.BOO71_0010279"/>
<keyword evidence="3" id="KW-1185">Reference proteome</keyword>
<evidence type="ECO:0000313" key="2">
    <source>
        <dbReference type="EMBL" id="OLV16970.1"/>
    </source>
</evidence>
<dbReference type="Proteomes" id="UP000186607">
    <property type="component" value="Unassembled WGS sequence"/>
</dbReference>
<dbReference type="AlphaFoldDB" id="A0A1U7NVP1"/>